<evidence type="ECO:0000259" key="8">
    <source>
        <dbReference type="PROSITE" id="PS50042"/>
    </source>
</evidence>
<evidence type="ECO:0000313" key="10">
    <source>
        <dbReference type="Proteomes" id="UP001596166"/>
    </source>
</evidence>
<comment type="similarity">
    <text evidence="2">Belongs to the monovalent cation:proton antiporter 2 (CPA2) transporter (TC 2.A.37) family.</text>
</comment>
<evidence type="ECO:0000256" key="7">
    <source>
        <dbReference type="SAM" id="Phobius"/>
    </source>
</evidence>
<organism evidence="9 10">
    <name type="scientific">Azospirillum himalayense</name>
    <dbReference type="NCBI Taxonomy" id="654847"/>
    <lineage>
        <taxon>Bacteria</taxon>
        <taxon>Pseudomonadati</taxon>
        <taxon>Pseudomonadota</taxon>
        <taxon>Alphaproteobacteria</taxon>
        <taxon>Rhodospirillales</taxon>
        <taxon>Azospirillaceae</taxon>
        <taxon>Azospirillum</taxon>
    </lineage>
</organism>
<evidence type="ECO:0000313" key="9">
    <source>
        <dbReference type="EMBL" id="MFC5354241.1"/>
    </source>
</evidence>
<keyword evidence="4 7" id="KW-0812">Transmembrane</keyword>
<dbReference type="PANTHER" id="PTHR42751">
    <property type="entry name" value="SODIUM/HYDROGEN EXCHANGER FAMILY/TRKA DOMAIN PROTEIN"/>
    <property type="match status" value="1"/>
</dbReference>
<proteinExistence type="inferred from homology"/>
<feature type="transmembrane region" description="Helical" evidence="7">
    <location>
        <begin position="240"/>
        <end position="273"/>
    </location>
</feature>
<dbReference type="CDD" id="cd00038">
    <property type="entry name" value="CAP_ED"/>
    <property type="match status" value="1"/>
</dbReference>
<evidence type="ECO:0000256" key="2">
    <source>
        <dbReference type="ARBA" id="ARBA00005551"/>
    </source>
</evidence>
<dbReference type="Pfam" id="PF00999">
    <property type="entry name" value="Na_H_Exchanger"/>
    <property type="match status" value="1"/>
</dbReference>
<evidence type="ECO:0000256" key="1">
    <source>
        <dbReference type="ARBA" id="ARBA00004141"/>
    </source>
</evidence>
<keyword evidence="6 7" id="KW-0472">Membrane</keyword>
<feature type="transmembrane region" description="Helical" evidence="7">
    <location>
        <begin position="116"/>
        <end position="136"/>
    </location>
</feature>
<dbReference type="InterPro" id="IPR006153">
    <property type="entry name" value="Cation/H_exchanger_TM"/>
</dbReference>
<dbReference type="InterPro" id="IPR014710">
    <property type="entry name" value="RmlC-like_jellyroll"/>
</dbReference>
<sequence length="592" mass="62093">MSHDVPLISMIAIAFGLAFIFGYLADRIRLPPLVGYLVAGIIIGPFTPGFVADGALAAQLAEIGVILLMFGVGLHFSPSDLLAVRKIAVPGAVGQIGLATALGVGLAWLWGWSLGAGLVLGLSLSVASTVVLLKALEERDMLNTAEGRVAVGWLIVEDLAMVLALVLLPALAEVLGGHAPGAAGGAAGGHGAGSDGPIWLTLALTLGKVAAFSVLAIVLGPRVVPVILTNVARTGSRELFTLSVLAIALGVAYGSAVLFGVSFALGAFFAGVVLNESRFSHKAATDSMPLQDAFAVLFFVSVGMLFDPSILLRDPLAVIAVVALIVVGKSLIAFGIVILLRFPVGMGLAVSASLAQIGEFSFILVGLGLSLGLLPEEGRDLVLAGALLSITLNPAVFAGVAALRKHLQAKRTAGVPPYGWEQFERLQSSLADARHQAEEREKEHDLQIQALAKTFPVLSLLDAHEQERLMMLFRPKSAVPGERIIRKGDRANAMYFISSGAVEVLMEGQTIRLGAGTMFGEMALLSGQRRNADVAAVDYCQLQVLERRDFNQFTARHPALRTALIDMAAQRRKMNQQDAATDEAVAASESAA</sequence>
<dbReference type="SMART" id="SM00100">
    <property type="entry name" value="cNMP"/>
    <property type="match status" value="1"/>
</dbReference>
<accession>A0ABW0G114</accession>
<comment type="subcellular location">
    <subcellularLocation>
        <location evidence="1">Membrane</location>
        <topology evidence="1">Multi-pass membrane protein</topology>
    </subcellularLocation>
</comment>
<feature type="transmembrane region" description="Helical" evidence="7">
    <location>
        <begin position="33"/>
        <end position="51"/>
    </location>
</feature>
<dbReference type="Proteomes" id="UP001596166">
    <property type="component" value="Unassembled WGS sequence"/>
</dbReference>
<dbReference type="PANTHER" id="PTHR42751:SF1">
    <property type="entry name" value="CATION_PROTON ANTIPORTER YBAL-RELATED"/>
    <property type="match status" value="1"/>
</dbReference>
<keyword evidence="3" id="KW-0813">Transport</keyword>
<name>A0ABW0G114_9PROT</name>
<feature type="transmembrane region" description="Helical" evidence="7">
    <location>
        <begin position="319"/>
        <end position="342"/>
    </location>
</feature>
<dbReference type="InterPro" id="IPR018490">
    <property type="entry name" value="cNMP-bd_dom_sf"/>
</dbReference>
<feature type="transmembrane region" description="Helical" evidence="7">
    <location>
        <begin position="88"/>
        <end position="110"/>
    </location>
</feature>
<evidence type="ECO:0000256" key="5">
    <source>
        <dbReference type="ARBA" id="ARBA00022989"/>
    </source>
</evidence>
<keyword evidence="10" id="KW-1185">Reference proteome</keyword>
<evidence type="ECO:0000256" key="6">
    <source>
        <dbReference type="ARBA" id="ARBA00023136"/>
    </source>
</evidence>
<evidence type="ECO:0000256" key="3">
    <source>
        <dbReference type="ARBA" id="ARBA00022448"/>
    </source>
</evidence>
<feature type="transmembrane region" description="Helical" evidence="7">
    <location>
        <begin position="293"/>
        <end position="312"/>
    </location>
</feature>
<dbReference type="Gene3D" id="1.20.1530.20">
    <property type="match status" value="1"/>
</dbReference>
<dbReference type="Gene3D" id="2.60.120.10">
    <property type="entry name" value="Jelly Rolls"/>
    <property type="match status" value="1"/>
</dbReference>
<feature type="transmembrane region" description="Helical" evidence="7">
    <location>
        <begin position="148"/>
        <end position="172"/>
    </location>
</feature>
<gene>
    <name evidence="9" type="ORF">ACFPMG_04400</name>
</gene>
<dbReference type="Pfam" id="PF00027">
    <property type="entry name" value="cNMP_binding"/>
    <property type="match status" value="1"/>
</dbReference>
<reference evidence="10" key="1">
    <citation type="journal article" date="2019" name="Int. J. Syst. Evol. Microbiol.">
        <title>The Global Catalogue of Microorganisms (GCM) 10K type strain sequencing project: providing services to taxonomists for standard genome sequencing and annotation.</title>
        <authorList>
            <consortium name="The Broad Institute Genomics Platform"/>
            <consortium name="The Broad Institute Genome Sequencing Center for Infectious Disease"/>
            <person name="Wu L."/>
            <person name="Ma J."/>
        </authorList>
    </citation>
    <scope>NUCLEOTIDE SEQUENCE [LARGE SCALE GENOMIC DNA]</scope>
    <source>
        <strain evidence="10">CCUG 58760</strain>
    </source>
</reference>
<feature type="transmembrane region" description="Helical" evidence="7">
    <location>
        <begin position="381"/>
        <end position="403"/>
    </location>
</feature>
<dbReference type="InterPro" id="IPR038770">
    <property type="entry name" value="Na+/solute_symporter_sf"/>
</dbReference>
<dbReference type="EMBL" id="JBHSLC010000005">
    <property type="protein sequence ID" value="MFC5354241.1"/>
    <property type="molecule type" value="Genomic_DNA"/>
</dbReference>
<keyword evidence="5 7" id="KW-1133">Transmembrane helix</keyword>
<evidence type="ECO:0000256" key="4">
    <source>
        <dbReference type="ARBA" id="ARBA00022692"/>
    </source>
</evidence>
<comment type="caution">
    <text evidence="9">The sequence shown here is derived from an EMBL/GenBank/DDBJ whole genome shotgun (WGS) entry which is preliminary data.</text>
</comment>
<feature type="transmembrane region" description="Helical" evidence="7">
    <location>
        <begin position="57"/>
        <end position="76"/>
    </location>
</feature>
<dbReference type="PROSITE" id="PS50042">
    <property type="entry name" value="CNMP_BINDING_3"/>
    <property type="match status" value="1"/>
</dbReference>
<dbReference type="SUPFAM" id="SSF51206">
    <property type="entry name" value="cAMP-binding domain-like"/>
    <property type="match status" value="1"/>
</dbReference>
<dbReference type="PROSITE" id="PS00888">
    <property type="entry name" value="CNMP_BINDING_1"/>
    <property type="match status" value="1"/>
</dbReference>
<dbReference type="InterPro" id="IPR000595">
    <property type="entry name" value="cNMP-bd_dom"/>
</dbReference>
<feature type="transmembrane region" description="Helical" evidence="7">
    <location>
        <begin position="6"/>
        <end position="26"/>
    </location>
</feature>
<feature type="domain" description="Cyclic nucleotide-binding" evidence="8">
    <location>
        <begin position="457"/>
        <end position="571"/>
    </location>
</feature>
<feature type="transmembrane region" description="Helical" evidence="7">
    <location>
        <begin position="354"/>
        <end position="374"/>
    </location>
</feature>
<dbReference type="InterPro" id="IPR018488">
    <property type="entry name" value="cNMP-bd_CS"/>
</dbReference>
<protein>
    <submittedName>
        <fullName evidence="9">Cation:proton antiporter</fullName>
    </submittedName>
</protein>
<feature type="transmembrane region" description="Helical" evidence="7">
    <location>
        <begin position="198"/>
        <end position="219"/>
    </location>
</feature>